<dbReference type="OrthoDB" id="2529081at2759"/>
<feature type="compositionally biased region" description="Acidic residues" evidence="1">
    <location>
        <begin position="371"/>
        <end position="396"/>
    </location>
</feature>
<dbReference type="EMBL" id="SOZI01000012">
    <property type="protein sequence ID" value="TNY23376.1"/>
    <property type="molecule type" value="Genomic_DNA"/>
</dbReference>
<dbReference type="Proteomes" id="UP000311382">
    <property type="component" value="Unassembled WGS sequence"/>
</dbReference>
<proteinExistence type="predicted"/>
<keyword evidence="2" id="KW-1133">Transmembrane helix</keyword>
<gene>
    <name evidence="3" type="ORF">DMC30DRAFT_389790</name>
</gene>
<dbReference type="AlphaFoldDB" id="A0A5C5G4C7"/>
<reference evidence="3 4" key="1">
    <citation type="submission" date="2019-03" db="EMBL/GenBank/DDBJ databases">
        <title>Rhodosporidium diobovatum UCD-FST 08-225 genome sequencing, assembly, and annotation.</title>
        <authorList>
            <person name="Fakankun I.U."/>
            <person name="Fristensky B."/>
            <person name="Levin D.B."/>
        </authorList>
    </citation>
    <scope>NUCLEOTIDE SEQUENCE [LARGE SCALE GENOMIC DNA]</scope>
    <source>
        <strain evidence="3 4">UCD-FST 08-225</strain>
    </source>
</reference>
<evidence type="ECO:0000256" key="1">
    <source>
        <dbReference type="SAM" id="MobiDB-lite"/>
    </source>
</evidence>
<feature type="transmembrane region" description="Helical" evidence="2">
    <location>
        <begin position="30"/>
        <end position="52"/>
    </location>
</feature>
<keyword evidence="2" id="KW-0472">Membrane</keyword>
<feature type="region of interest" description="Disordered" evidence="1">
    <location>
        <begin position="421"/>
        <end position="466"/>
    </location>
</feature>
<keyword evidence="2" id="KW-0812">Transmembrane</keyword>
<comment type="caution">
    <text evidence="3">The sequence shown here is derived from an EMBL/GenBank/DDBJ whole genome shotgun (WGS) entry which is preliminary data.</text>
</comment>
<organism evidence="3 4">
    <name type="scientific">Rhodotorula diobovata</name>
    <dbReference type="NCBI Taxonomy" id="5288"/>
    <lineage>
        <taxon>Eukaryota</taxon>
        <taxon>Fungi</taxon>
        <taxon>Dikarya</taxon>
        <taxon>Basidiomycota</taxon>
        <taxon>Pucciniomycotina</taxon>
        <taxon>Microbotryomycetes</taxon>
        <taxon>Sporidiobolales</taxon>
        <taxon>Sporidiobolaceae</taxon>
        <taxon>Rhodotorula</taxon>
    </lineage>
</organism>
<feature type="region of interest" description="Disordered" evidence="1">
    <location>
        <begin position="478"/>
        <end position="569"/>
    </location>
</feature>
<protein>
    <submittedName>
        <fullName evidence="3">Autotransporter-associated beta strand repeat protein</fullName>
    </submittedName>
</protein>
<feature type="compositionally biased region" description="Low complexity" evidence="1">
    <location>
        <begin position="478"/>
        <end position="528"/>
    </location>
</feature>
<accession>A0A5C5G4C7</accession>
<feature type="compositionally biased region" description="Polar residues" evidence="1">
    <location>
        <begin position="248"/>
        <end position="274"/>
    </location>
</feature>
<evidence type="ECO:0000313" key="3">
    <source>
        <dbReference type="EMBL" id="TNY23376.1"/>
    </source>
</evidence>
<keyword evidence="4" id="KW-1185">Reference proteome</keyword>
<sequence length="569" mass="58425">MPLGPLDLAKAPPAPVDLDRRAASLDLAELSLVVSLAGALALLVFLLTRAFVFPPKRALTLTELNTLLNRHENGGTGVFARKWRKRFLPAPRFGDEDVLADAGIEEPRGDKHMVVWRIRSRSPPPGLRSCLKRSPSPARAQPADGENACAPTPATAKHVRLAEPSLAELETLRARWASPAMQGEQGFGGIGGFRSTREFMARGKGALSAAKPASGRGDGVGEMEPGKAIPATLADDEEAAGRDEEQTEATQSRRPQPQVRPSAQPPRTSSNSPSPMGRRRRALSPPSLHPSGRSSSPAFIVGLNSTASKASPSRRRALSPNTASSAGARSHSASPGPAAERAVPRWVRTKGAAGGGRVGSPAPARLAVSIDSEEEAEIDFDDAVSEVEEDDEDEEGERPPQSISTQLSGIAAIAAVLPPLPSDASINLVPPDSPALSVLSGGESPQDSPTPSSASARSPAVSTAPSADAALVVVAPGLPAEPSKPLTAVPSSSSSSLSSSSLATPSSTSTTSTALSTASSAASSPSPSIGAERRLSLRVEQALRDKQGKRRLSGGGGGARVAGGSALTA</sequence>
<feature type="compositionally biased region" description="Basic and acidic residues" evidence="1">
    <location>
        <begin position="531"/>
        <end position="546"/>
    </location>
</feature>
<name>A0A5C5G4C7_9BASI</name>
<feature type="compositionally biased region" description="Polar residues" evidence="1">
    <location>
        <begin position="292"/>
        <end position="311"/>
    </location>
</feature>
<feature type="compositionally biased region" description="Low complexity" evidence="1">
    <location>
        <begin position="449"/>
        <end position="466"/>
    </location>
</feature>
<feature type="compositionally biased region" description="Low complexity" evidence="1">
    <location>
        <begin position="323"/>
        <end position="339"/>
    </location>
</feature>
<evidence type="ECO:0000313" key="4">
    <source>
        <dbReference type="Proteomes" id="UP000311382"/>
    </source>
</evidence>
<feature type="region of interest" description="Disordered" evidence="1">
    <location>
        <begin position="123"/>
        <end position="148"/>
    </location>
</feature>
<evidence type="ECO:0000256" key="2">
    <source>
        <dbReference type="SAM" id="Phobius"/>
    </source>
</evidence>
<feature type="region of interest" description="Disordered" evidence="1">
    <location>
        <begin position="204"/>
        <end position="406"/>
    </location>
</feature>